<feature type="site" description="Lowers pKa of active site Tyr" evidence="18">
    <location>
        <position position="76"/>
    </location>
</feature>
<reference evidence="20" key="2">
    <citation type="submission" date="2013-03" db="EMBL/GenBank/DDBJ databases">
        <authorList>
            <person name="Motta M.C.M."/>
            <person name="Martins A.C.A."/>
            <person name="Preta C.M.C.C."/>
            <person name="Silva R."/>
            <person name="de Souza S.S."/>
            <person name="Klein C.C."/>
            <person name="de Almeida L.G.P."/>
            <person name="Cunha O.L."/>
            <person name="Colabardini A.C."/>
            <person name="Lima B.A."/>
            <person name="Machado C.R."/>
            <person name="Soares C.M.A."/>
            <person name="de Menezes C.B.A."/>
            <person name="Bartolomeu D.C."/>
            <person name="Grisard E.C."/>
            <person name="Fantinatti-Garboggini F."/>
            <person name="Rodrigues-Luiz G.F."/>
            <person name="Wagner G."/>
            <person name="Goldman G.H."/>
            <person name="Fietto J.L.R."/>
            <person name="Ciapina L.P."/>
            <person name="Brocchi M."/>
            <person name="Elias M.C."/>
            <person name="Goldman M.H.S."/>
            <person name="Sagot M.-F."/>
            <person name="Pereira M."/>
            <person name="Stoco P.H."/>
            <person name="Teixeira S.M.R."/>
            <person name="de Mendonca-Neto R.P."/>
            <person name="Maciel T.E.F."/>
            <person name="Mendes T.A.O."/>
            <person name="Urmenyi T.P."/>
            <person name="Teixeira M.M.G."/>
            <person name="de Camargo E.F.P."/>
            <person name="de Sousa W."/>
            <person name="Schenkman S."/>
            <person name="de Vasconcelos A.T.R."/>
        </authorList>
    </citation>
    <scope>NUCLEOTIDE SEQUENCE</scope>
</reference>
<evidence type="ECO:0000259" key="19">
    <source>
        <dbReference type="Pfam" id="PF00248"/>
    </source>
</evidence>
<dbReference type="GO" id="GO:0006633">
    <property type="term" value="P:fatty acid biosynthetic process"/>
    <property type="evidence" value="ECO:0007669"/>
    <property type="project" value="UniProtKB-KW"/>
</dbReference>
<name>S9V7I7_9TRYP</name>
<evidence type="ECO:0000256" key="15">
    <source>
        <dbReference type="ARBA" id="ARBA00079905"/>
    </source>
</evidence>
<evidence type="ECO:0000313" key="21">
    <source>
        <dbReference type="EMBL" id="EPY19054.1"/>
    </source>
</evidence>
<keyword evidence="8" id="KW-0276">Fatty acid metabolism</keyword>
<evidence type="ECO:0000256" key="2">
    <source>
        <dbReference type="ARBA" id="ARBA00004702"/>
    </source>
</evidence>
<keyword evidence="11" id="KW-0443">Lipid metabolism</keyword>
<keyword evidence="12" id="KW-0275">Fatty acid biosynthesis</keyword>
<evidence type="ECO:0000256" key="14">
    <source>
        <dbReference type="ARBA" id="ARBA00067802"/>
    </source>
</evidence>
<evidence type="ECO:0000313" key="20">
    <source>
        <dbReference type="EMBL" id="EPY18910.1"/>
    </source>
</evidence>
<dbReference type="PANTHER" id="PTHR43827">
    <property type="entry name" value="2,5-DIKETO-D-GLUCONIC ACID REDUCTASE"/>
    <property type="match status" value="1"/>
</dbReference>
<comment type="catalytic activity">
    <reaction evidence="13">
        <text>prostaglandin F2alpha + NADP(+) = prostaglandin H2 + NADPH + H(+)</text>
        <dbReference type="Rhea" id="RHEA:45312"/>
        <dbReference type="ChEBI" id="CHEBI:15378"/>
        <dbReference type="ChEBI" id="CHEBI:57404"/>
        <dbReference type="ChEBI" id="CHEBI:57405"/>
        <dbReference type="ChEBI" id="CHEBI:57783"/>
        <dbReference type="ChEBI" id="CHEBI:58349"/>
    </reaction>
</comment>
<evidence type="ECO:0000256" key="10">
    <source>
        <dbReference type="ARBA" id="ARBA00023002"/>
    </source>
</evidence>
<evidence type="ECO:0000256" key="3">
    <source>
        <dbReference type="ARBA" id="ARBA00007905"/>
    </source>
</evidence>
<keyword evidence="7" id="KW-0643">Prostaglandin biosynthesis</keyword>
<evidence type="ECO:0000256" key="12">
    <source>
        <dbReference type="ARBA" id="ARBA00023160"/>
    </source>
</evidence>
<reference evidence="20 22" key="1">
    <citation type="journal article" date="2013" name="PLoS ONE">
        <title>Predicting the Proteins of Angomonas deanei, Strigomonas culicis and Their Respective Endosymbionts Reveals New Aspects of the Trypanosomatidae Family.</title>
        <authorList>
            <person name="Motta M.C."/>
            <person name="Martins A.C."/>
            <person name="de Souza S.S."/>
            <person name="Catta-Preta C.M."/>
            <person name="Silva R."/>
            <person name="Klein C.C."/>
            <person name="de Almeida L.G."/>
            <person name="de Lima Cunha O."/>
            <person name="Ciapina L.P."/>
            <person name="Brocchi M."/>
            <person name="Colabardini A.C."/>
            <person name="de Araujo Lima B."/>
            <person name="Machado C.R."/>
            <person name="de Almeida Soares C.M."/>
            <person name="Probst C.M."/>
            <person name="de Menezes C.B."/>
            <person name="Thompson C.E."/>
            <person name="Bartholomeu D.C."/>
            <person name="Gradia D.F."/>
            <person name="Pavoni D.P."/>
            <person name="Grisard E.C."/>
            <person name="Fantinatti-Garboggini F."/>
            <person name="Marchini F.K."/>
            <person name="Rodrigues-Luiz G.F."/>
            <person name="Wagner G."/>
            <person name="Goldman G.H."/>
            <person name="Fietto J.L."/>
            <person name="Elias M.C."/>
            <person name="Goldman M.H."/>
            <person name="Sagot M.F."/>
            <person name="Pereira M."/>
            <person name="Stoco P.H."/>
            <person name="de Mendonca-Neto R.P."/>
            <person name="Teixeira S.M."/>
            <person name="Maciel T.E."/>
            <person name="de Oliveira Mendes T.A."/>
            <person name="Urmenyi T.P."/>
            <person name="de Souza W."/>
            <person name="Schenkman S."/>
            <person name="de Vasconcelos A.T."/>
        </authorList>
    </citation>
    <scope>NUCLEOTIDE SEQUENCE [LARGE SCALE GENOMIC DNA]</scope>
</reference>
<protein>
    <recommendedName>
        <fullName evidence="14">9,11-endoperoxide prostaglandin H2 reductase</fullName>
    </recommendedName>
    <alternativeName>
        <fullName evidence="15">Prostaglandin F2-alpha synthase</fullName>
    </alternativeName>
</protein>
<dbReference type="GO" id="GO:0016616">
    <property type="term" value="F:oxidoreductase activity, acting on the CH-OH group of donors, NAD or NADP as acceptor"/>
    <property type="evidence" value="ECO:0007669"/>
    <property type="project" value="UniProtKB-ARBA"/>
</dbReference>
<feature type="domain" description="NADP-dependent oxidoreductase" evidence="19">
    <location>
        <begin position="17"/>
        <end position="259"/>
    </location>
</feature>
<sequence length="275" mass="31185">MSSPSIVLSNGVNMPQVGIGMWQTPDGETATKAVQWAVDAGYRHIDTAMVYRNEEGVGAGVKACGVPREELFITTKLWNDDHGYETTLKAFEDSRKRLGVDYVDLYLIHWPGQQKTFIDTWRAFEKLYEEKKVRAIGVSNFEEEHLEELLAVCKVAPMVNQIEVHPDFQQSKLCDYCKKKNIAVTSWSPLGQGQLLSNPTLTKIAEKHKRTVAQVIIRWHVQLGLIVIPKSVNHERIKANFDVFSFELDESDLQTINAMEAGNRVGPDPKKFFHI</sequence>
<dbReference type="PRINTS" id="PR00069">
    <property type="entry name" value="ALDKETRDTASE"/>
</dbReference>
<comment type="subcellular location">
    <subcellularLocation>
        <location evidence="1">Cytoplasm</location>
    </subcellularLocation>
</comment>
<evidence type="ECO:0000256" key="18">
    <source>
        <dbReference type="PIRSR" id="PIRSR000097-3"/>
    </source>
</evidence>
<evidence type="ECO:0000256" key="13">
    <source>
        <dbReference type="ARBA" id="ARBA00050342"/>
    </source>
</evidence>
<comment type="similarity">
    <text evidence="3">Belongs to the aldo/keto reductase family.</text>
</comment>
<dbReference type="PROSITE" id="PS00063">
    <property type="entry name" value="ALDOKETO_REDUCTASE_3"/>
    <property type="match status" value="1"/>
</dbReference>
<dbReference type="InterPro" id="IPR020471">
    <property type="entry name" value="AKR"/>
</dbReference>
<dbReference type="PIRSF" id="PIRSF000097">
    <property type="entry name" value="AKR"/>
    <property type="match status" value="1"/>
</dbReference>
<evidence type="ECO:0000256" key="1">
    <source>
        <dbReference type="ARBA" id="ARBA00004496"/>
    </source>
</evidence>
<evidence type="ECO:0000256" key="16">
    <source>
        <dbReference type="PIRSR" id="PIRSR000097-1"/>
    </source>
</evidence>
<organism evidence="20 22">
    <name type="scientific">Strigomonas culicis</name>
    <dbReference type="NCBI Taxonomy" id="28005"/>
    <lineage>
        <taxon>Eukaryota</taxon>
        <taxon>Discoba</taxon>
        <taxon>Euglenozoa</taxon>
        <taxon>Kinetoplastea</taxon>
        <taxon>Metakinetoplastina</taxon>
        <taxon>Trypanosomatida</taxon>
        <taxon>Trypanosomatidae</taxon>
        <taxon>Strigomonadinae</taxon>
        <taxon>Strigomonas</taxon>
    </lineage>
</organism>
<dbReference type="InterPro" id="IPR036812">
    <property type="entry name" value="NAD(P)_OxRdtase_dom_sf"/>
</dbReference>
<dbReference type="AlphaFoldDB" id="S9V7I7"/>
<comment type="subunit">
    <text evidence="4">Monomer.</text>
</comment>
<dbReference type="Proteomes" id="UP000015354">
    <property type="component" value="Unassembled WGS sequence"/>
</dbReference>
<dbReference type="Pfam" id="PF00248">
    <property type="entry name" value="Aldo_ket_red"/>
    <property type="match status" value="1"/>
</dbReference>
<dbReference type="PANTHER" id="PTHR43827:SF3">
    <property type="entry name" value="NADP-DEPENDENT OXIDOREDUCTASE DOMAIN-CONTAINING PROTEIN"/>
    <property type="match status" value="1"/>
</dbReference>
<evidence type="ECO:0000313" key="22">
    <source>
        <dbReference type="Proteomes" id="UP000015354"/>
    </source>
</evidence>
<dbReference type="FunFam" id="3.20.20.100:FF:000015">
    <property type="entry name" value="Oxidoreductase, aldo/keto reductase family"/>
    <property type="match status" value="1"/>
</dbReference>
<dbReference type="EMBL" id="ATMH01009650">
    <property type="protein sequence ID" value="EPY19054.1"/>
    <property type="molecule type" value="Genomic_DNA"/>
</dbReference>
<evidence type="ECO:0000256" key="17">
    <source>
        <dbReference type="PIRSR" id="PIRSR000097-2"/>
    </source>
</evidence>
<keyword evidence="5" id="KW-0644">Prostaglandin metabolism</keyword>
<evidence type="ECO:0000256" key="5">
    <source>
        <dbReference type="ARBA" id="ARBA00022501"/>
    </source>
</evidence>
<keyword evidence="9" id="KW-0521">NADP</keyword>
<proteinExistence type="inferred from homology"/>
<evidence type="ECO:0000256" key="4">
    <source>
        <dbReference type="ARBA" id="ARBA00011245"/>
    </source>
</evidence>
<keyword evidence="10" id="KW-0560">Oxidoreductase</keyword>
<feature type="binding site" evidence="17">
    <location>
        <position position="109"/>
    </location>
    <ligand>
        <name>substrate</name>
    </ligand>
</feature>
<evidence type="ECO:0000256" key="8">
    <source>
        <dbReference type="ARBA" id="ARBA00022832"/>
    </source>
</evidence>
<feature type="active site" description="Proton donor" evidence="16">
    <location>
        <position position="51"/>
    </location>
</feature>
<keyword evidence="22" id="KW-1185">Reference proteome</keyword>
<dbReference type="EMBL" id="ATMH01009712">
    <property type="protein sequence ID" value="EPY18910.1"/>
    <property type="molecule type" value="Genomic_DNA"/>
</dbReference>
<dbReference type="PROSITE" id="PS00798">
    <property type="entry name" value="ALDOKETO_REDUCTASE_1"/>
    <property type="match status" value="1"/>
</dbReference>
<evidence type="ECO:0000256" key="9">
    <source>
        <dbReference type="ARBA" id="ARBA00022857"/>
    </source>
</evidence>
<accession>S9V7I7</accession>
<evidence type="ECO:0000256" key="6">
    <source>
        <dbReference type="ARBA" id="ARBA00022516"/>
    </source>
</evidence>
<dbReference type="OrthoDB" id="276363at2759"/>
<keyword evidence="6" id="KW-0444">Lipid biosynthesis</keyword>
<evidence type="ECO:0000256" key="11">
    <source>
        <dbReference type="ARBA" id="ARBA00023098"/>
    </source>
</evidence>
<dbReference type="PROSITE" id="PS00062">
    <property type="entry name" value="ALDOKETO_REDUCTASE_2"/>
    <property type="match status" value="1"/>
</dbReference>
<dbReference type="GO" id="GO:0005737">
    <property type="term" value="C:cytoplasm"/>
    <property type="evidence" value="ECO:0007669"/>
    <property type="project" value="UniProtKB-SubCell"/>
</dbReference>
<comment type="caution">
    <text evidence="20">The sequence shown here is derived from an EMBL/GenBank/DDBJ whole genome shotgun (WGS) entry which is preliminary data.</text>
</comment>
<gene>
    <name evidence="21" type="ORF">STCU_09650</name>
    <name evidence="20" type="ORF">STCU_09712</name>
</gene>
<dbReference type="Gene3D" id="3.20.20.100">
    <property type="entry name" value="NADP-dependent oxidoreductase domain"/>
    <property type="match status" value="1"/>
</dbReference>
<comment type="pathway">
    <text evidence="2">Lipid metabolism; prostaglandin biosynthesis.</text>
</comment>
<dbReference type="SUPFAM" id="SSF51430">
    <property type="entry name" value="NAD(P)-linked oxidoreductase"/>
    <property type="match status" value="1"/>
</dbReference>
<dbReference type="InterPro" id="IPR018170">
    <property type="entry name" value="Aldo/ket_reductase_CS"/>
</dbReference>
<evidence type="ECO:0000256" key="7">
    <source>
        <dbReference type="ARBA" id="ARBA00022585"/>
    </source>
</evidence>
<dbReference type="InterPro" id="IPR023210">
    <property type="entry name" value="NADP_OxRdtase_dom"/>
</dbReference>